<evidence type="ECO:0000256" key="1">
    <source>
        <dbReference type="ARBA" id="ARBA00004123"/>
    </source>
</evidence>
<feature type="compositionally biased region" description="Polar residues" evidence="5">
    <location>
        <begin position="94"/>
        <end position="110"/>
    </location>
</feature>
<name>A0A8R2JLL1_ACYPI</name>
<comment type="similarity">
    <text evidence="2">Belongs to the AMY1 family.</text>
</comment>
<dbReference type="InterPro" id="IPR026060">
    <property type="entry name" value="AMY1"/>
</dbReference>
<feature type="region of interest" description="Disordered" evidence="5">
    <location>
        <begin position="94"/>
        <end position="124"/>
    </location>
</feature>
<dbReference type="AlphaFoldDB" id="A0A8R2JLL1"/>
<evidence type="ECO:0000256" key="4">
    <source>
        <dbReference type="SAM" id="Coils"/>
    </source>
</evidence>
<reference evidence="6" key="2">
    <citation type="submission" date="2022-06" db="UniProtKB">
        <authorList>
            <consortium name="EnsemblMetazoa"/>
        </authorList>
    </citation>
    <scope>IDENTIFICATION</scope>
</reference>
<protein>
    <submittedName>
        <fullName evidence="6">Uncharacterized protein</fullName>
    </submittedName>
</protein>
<dbReference type="GO" id="GO:0003713">
    <property type="term" value="F:transcription coactivator activity"/>
    <property type="evidence" value="ECO:0007669"/>
    <property type="project" value="InterPro"/>
</dbReference>
<evidence type="ECO:0000256" key="3">
    <source>
        <dbReference type="ARBA" id="ARBA00023242"/>
    </source>
</evidence>
<sequence length="124" mass="14308">MTCIMTEEITSYLEKTGVIAQITDVLRLLYEMDEKPDDPLEFMRTNMAEVIPETKELTKLEEEYNAVMQEINKLQQENISMTNRLKELETNQSDNIAEMNSNENTVTGFSDNDMKMQGSAEKNN</sequence>
<dbReference type="Proteomes" id="UP000007819">
    <property type="component" value="Chromosome X"/>
</dbReference>
<dbReference type="OrthoDB" id="524165at2759"/>
<keyword evidence="4" id="KW-0175">Coiled coil</keyword>
<keyword evidence="7" id="KW-1185">Reference proteome</keyword>
<keyword evidence="3" id="KW-0539">Nucleus</keyword>
<dbReference type="GO" id="GO:0005634">
    <property type="term" value="C:nucleus"/>
    <property type="evidence" value="ECO:0007669"/>
    <property type="project" value="UniProtKB-SubCell"/>
</dbReference>
<accession>A0A8R2JLL1</accession>
<dbReference type="PANTHER" id="PTHR13168:SF0">
    <property type="entry name" value="C-MYC-BINDING PROTEIN"/>
    <property type="match status" value="1"/>
</dbReference>
<evidence type="ECO:0000256" key="5">
    <source>
        <dbReference type="SAM" id="MobiDB-lite"/>
    </source>
</evidence>
<evidence type="ECO:0000313" key="6">
    <source>
        <dbReference type="EnsemblMetazoa" id="XP_029341608.1"/>
    </source>
</evidence>
<organism evidence="6 7">
    <name type="scientific">Acyrthosiphon pisum</name>
    <name type="common">Pea aphid</name>
    <dbReference type="NCBI Taxonomy" id="7029"/>
    <lineage>
        <taxon>Eukaryota</taxon>
        <taxon>Metazoa</taxon>
        <taxon>Ecdysozoa</taxon>
        <taxon>Arthropoda</taxon>
        <taxon>Hexapoda</taxon>
        <taxon>Insecta</taxon>
        <taxon>Pterygota</taxon>
        <taxon>Neoptera</taxon>
        <taxon>Paraneoptera</taxon>
        <taxon>Hemiptera</taxon>
        <taxon>Sternorrhyncha</taxon>
        <taxon>Aphidomorpha</taxon>
        <taxon>Aphidoidea</taxon>
        <taxon>Aphididae</taxon>
        <taxon>Macrosiphini</taxon>
        <taxon>Acyrthosiphon</taxon>
    </lineage>
</organism>
<proteinExistence type="inferred from homology"/>
<evidence type="ECO:0000313" key="7">
    <source>
        <dbReference type="Proteomes" id="UP000007819"/>
    </source>
</evidence>
<comment type="subcellular location">
    <subcellularLocation>
        <location evidence="1">Nucleus</location>
    </subcellularLocation>
</comment>
<evidence type="ECO:0000256" key="2">
    <source>
        <dbReference type="ARBA" id="ARBA00009389"/>
    </source>
</evidence>
<reference evidence="7" key="1">
    <citation type="submission" date="2010-06" db="EMBL/GenBank/DDBJ databases">
        <authorList>
            <person name="Jiang H."/>
            <person name="Abraham K."/>
            <person name="Ali S."/>
            <person name="Alsbrooks S.L."/>
            <person name="Anim B.N."/>
            <person name="Anosike U.S."/>
            <person name="Attaway T."/>
            <person name="Bandaranaike D.P."/>
            <person name="Battles P.K."/>
            <person name="Bell S.N."/>
            <person name="Bell A.V."/>
            <person name="Beltran B."/>
            <person name="Bickham C."/>
            <person name="Bustamante Y."/>
            <person name="Caleb T."/>
            <person name="Canada A."/>
            <person name="Cardenas V."/>
            <person name="Carter K."/>
            <person name="Chacko J."/>
            <person name="Chandrabose M.N."/>
            <person name="Chavez D."/>
            <person name="Chavez A."/>
            <person name="Chen L."/>
            <person name="Chu H.-S."/>
            <person name="Claassen K.J."/>
            <person name="Cockrell R."/>
            <person name="Collins M."/>
            <person name="Cooper J.A."/>
            <person name="Cree A."/>
            <person name="Curry S.M."/>
            <person name="Da Y."/>
            <person name="Dao M.D."/>
            <person name="Das B."/>
            <person name="Davila M.-L."/>
            <person name="Davy-Carroll L."/>
            <person name="Denson S."/>
            <person name="Dinh H."/>
            <person name="Ebong V.E."/>
            <person name="Edwards J.R."/>
            <person name="Egan A."/>
            <person name="El-Daye J."/>
            <person name="Escobedo L."/>
            <person name="Fernandez S."/>
            <person name="Fernando P.R."/>
            <person name="Flagg N."/>
            <person name="Forbes L.D."/>
            <person name="Fowler R.G."/>
            <person name="Fu Q."/>
            <person name="Gabisi R.A."/>
            <person name="Ganer J."/>
            <person name="Garbino Pronczuk A."/>
            <person name="Garcia R.M."/>
            <person name="Garner T."/>
            <person name="Garrett T.E."/>
            <person name="Gonzalez D.A."/>
            <person name="Hamid H."/>
            <person name="Hawkins E.S."/>
            <person name="Hirani K."/>
            <person name="Hogues M.E."/>
            <person name="Hollins B."/>
            <person name="Hsiao C.-H."/>
            <person name="Jabil R."/>
            <person name="James M.L."/>
            <person name="Jhangiani S.N."/>
            <person name="Johnson B."/>
            <person name="Johnson Q."/>
            <person name="Joshi V."/>
            <person name="Kalu J.B."/>
            <person name="Kam C."/>
            <person name="Kashfia A."/>
            <person name="Keebler J."/>
            <person name="Kisamo H."/>
            <person name="Kovar C.L."/>
            <person name="Lago L.A."/>
            <person name="Lai C.-Y."/>
            <person name="Laidlaw J."/>
            <person name="Lara F."/>
            <person name="Le T.-K."/>
            <person name="Lee S.L."/>
            <person name="Legall F.H."/>
            <person name="Lemon S.J."/>
            <person name="Lewis L.R."/>
            <person name="Li B."/>
            <person name="Liu Y."/>
            <person name="Liu Y.-S."/>
            <person name="Lopez J."/>
            <person name="Lozado R.J."/>
            <person name="Lu J."/>
            <person name="Madu R.C."/>
            <person name="Maheshwari M."/>
            <person name="Maheshwari R."/>
            <person name="Malloy K."/>
            <person name="Martinez E."/>
            <person name="Mathew T."/>
            <person name="Mercado I.C."/>
            <person name="Mercado C."/>
            <person name="Meyer B."/>
            <person name="Montgomery K."/>
            <person name="Morgan M.B."/>
            <person name="Munidasa M."/>
            <person name="Nazareth L.V."/>
            <person name="Nelson J."/>
            <person name="Ng B.M."/>
            <person name="Nguyen N.B."/>
            <person name="Nguyen P.Q."/>
            <person name="Nguyen T."/>
            <person name="Obregon M."/>
            <person name="Okwuonu G.O."/>
            <person name="Onwere C.G."/>
            <person name="Orozco G."/>
            <person name="Parra A."/>
            <person name="Patel S."/>
            <person name="Patil S."/>
            <person name="Perez A."/>
            <person name="Perez Y."/>
            <person name="Pham C."/>
            <person name="Primus E.L."/>
            <person name="Pu L.-L."/>
            <person name="Puazo M."/>
            <person name="Qin X."/>
            <person name="Quiroz J.B."/>
            <person name="Reese J."/>
            <person name="Richards S."/>
            <person name="Rives C.M."/>
            <person name="Robberts R."/>
            <person name="Ruiz S.J."/>
            <person name="Ruiz M.J."/>
            <person name="Santibanez J."/>
            <person name="Schneider B.W."/>
            <person name="Sisson I."/>
            <person name="Smith M."/>
            <person name="Sodergren E."/>
            <person name="Song X.-Z."/>
            <person name="Song B.B."/>
            <person name="Summersgill H."/>
            <person name="Thelus R."/>
            <person name="Thornton R.D."/>
            <person name="Trejos Z.Y."/>
            <person name="Usmani K."/>
            <person name="Vattathil S."/>
            <person name="Villasana D."/>
            <person name="Walker D.L."/>
            <person name="Wang S."/>
            <person name="Wang K."/>
            <person name="White C.S."/>
            <person name="Williams A.C."/>
            <person name="Williamson J."/>
            <person name="Wilson K."/>
            <person name="Woghiren I.O."/>
            <person name="Woodworth J.R."/>
            <person name="Worley K.C."/>
            <person name="Wright R.A."/>
            <person name="Wu W."/>
            <person name="Young L."/>
            <person name="Zhang L."/>
            <person name="Zhang J."/>
            <person name="Zhu Y."/>
            <person name="Muzny D.M."/>
            <person name="Weinstock G."/>
            <person name="Gibbs R.A."/>
        </authorList>
    </citation>
    <scope>NUCLEOTIDE SEQUENCE [LARGE SCALE GENOMIC DNA]</scope>
    <source>
        <strain evidence="7">LSR1</strain>
    </source>
</reference>
<dbReference type="PANTHER" id="PTHR13168">
    <property type="entry name" value="ASSOCIATE OF C-MYC AMY-1"/>
    <property type="match status" value="1"/>
</dbReference>
<feature type="coiled-coil region" evidence="4">
    <location>
        <begin position="57"/>
        <end position="91"/>
    </location>
</feature>
<dbReference type="EnsemblMetazoa" id="XM_029485748.1">
    <property type="protein sequence ID" value="XP_029341608.1"/>
    <property type="gene ID" value="LOC103310132"/>
</dbReference>